<dbReference type="EMBL" id="JAAMOB010000013">
    <property type="protein sequence ID" value="KAF4105805.1"/>
    <property type="molecule type" value="Genomic_DNA"/>
</dbReference>
<accession>A0A7J6CGT3</accession>
<reference evidence="2 3" key="1">
    <citation type="submission" date="2020-04" db="EMBL/GenBank/DDBJ databases">
        <title>Chromosome-level genome assembly of a cyprinid fish Onychostoma macrolepis by integration of Nanopore Sequencing, Bionano and Hi-C technology.</title>
        <authorList>
            <person name="Wang D."/>
        </authorList>
    </citation>
    <scope>NUCLEOTIDE SEQUENCE [LARGE SCALE GENOMIC DNA]</scope>
    <source>
        <strain evidence="2">SWU-2019</strain>
        <tissue evidence="2">Muscle</tissue>
    </source>
</reference>
<name>A0A7J6CGT3_9TELE</name>
<proteinExistence type="predicted"/>
<feature type="region of interest" description="Disordered" evidence="1">
    <location>
        <begin position="1"/>
        <end position="20"/>
    </location>
</feature>
<evidence type="ECO:0000313" key="2">
    <source>
        <dbReference type="EMBL" id="KAF4105805.1"/>
    </source>
</evidence>
<evidence type="ECO:0000313" key="3">
    <source>
        <dbReference type="Proteomes" id="UP000579812"/>
    </source>
</evidence>
<protein>
    <submittedName>
        <fullName evidence="2">Uncharacterized protein</fullName>
    </submittedName>
</protein>
<organism evidence="2 3">
    <name type="scientific">Onychostoma macrolepis</name>
    <dbReference type="NCBI Taxonomy" id="369639"/>
    <lineage>
        <taxon>Eukaryota</taxon>
        <taxon>Metazoa</taxon>
        <taxon>Chordata</taxon>
        <taxon>Craniata</taxon>
        <taxon>Vertebrata</taxon>
        <taxon>Euteleostomi</taxon>
        <taxon>Actinopterygii</taxon>
        <taxon>Neopterygii</taxon>
        <taxon>Teleostei</taxon>
        <taxon>Ostariophysi</taxon>
        <taxon>Cypriniformes</taxon>
        <taxon>Cyprinidae</taxon>
        <taxon>Acrossocheilinae</taxon>
        <taxon>Onychostoma</taxon>
    </lineage>
</organism>
<sequence>MRGMEESRGLNPYSQSSQHVMVPTSGPPLCFGSGHRAFRKVKEQRSACLKKLPKGLSVHFQHSTTKGLSQHGCPLEEYIQRFLTCSQQVSLDRNLVNCFRSGLDEGMAKRMPLAGSRWTLPNYINLARRLSNSFACVCLALCVRCAGGEMDSTRLPAPTSHPASLPNRPAIPDCTTPAPTAQLLRLKDLEQTRPFFPLLVSAIRDRGPTALGLLASCQEACSPSPTKPGQRWPAGTGKVLEDKQADGAYTEGRDTRHTLSCSLAFGPAITSTKANAKGNSESRENGAKHQPASPLHPLNYPHTHTHAQHR</sequence>
<gene>
    <name evidence="2" type="ORF">G5714_013467</name>
</gene>
<comment type="caution">
    <text evidence="2">The sequence shown here is derived from an EMBL/GenBank/DDBJ whole genome shotgun (WGS) entry which is preliminary data.</text>
</comment>
<feature type="region of interest" description="Disordered" evidence="1">
    <location>
        <begin position="272"/>
        <end position="310"/>
    </location>
</feature>
<dbReference type="Proteomes" id="UP000579812">
    <property type="component" value="Unassembled WGS sequence"/>
</dbReference>
<keyword evidence="3" id="KW-1185">Reference proteome</keyword>
<evidence type="ECO:0000256" key="1">
    <source>
        <dbReference type="SAM" id="MobiDB-lite"/>
    </source>
</evidence>
<dbReference type="AlphaFoldDB" id="A0A7J6CGT3"/>